<evidence type="ECO:0000313" key="7">
    <source>
        <dbReference type="Proteomes" id="UP000019116"/>
    </source>
</evidence>
<dbReference type="Gramene" id="TraesCAD_scaffold_026680_01G000500.1">
    <property type="protein sequence ID" value="TraesCAD_scaffold_026680_01G000500.1"/>
    <property type="gene ID" value="TraesCAD_scaffold_026680_01G000500"/>
</dbReference>
<dbReference type="GO" id="GO:0016705">
    <property type="term" value="F:oxidoreductase activity, acting on paired donors, with incorporation or reduction of molecular oxygen"/>
    <property type="evidence" value="ECO:0007669"/>
    <property type="project" value="InterPro"/>
</dbReference>
<proteinExistence type="inferred from homology"/>
<dbReference type="SUPFAM" id="SSF48264">
    <property type="entry name" value="Cytochrome P450"/>
    <property type="match status" value="1"/>
</dbReference>
<organism evidence="6">
    <name type="scientific">Triticum aestivum</name>
    <name type="common">Wheat</name>
    <dbReference type="NCBI Taxonomy" id="4565"/>
    <lineage>
        <taxon>Eukaryota</taxon>
        <taxon>Viridiplantae</taxon>
        <taxon>Streptophyta</taxon>
        <taxon>Embryophyta</taxon>
        <taxon>Tracheophyta</taxon>
        <taxon>Spermatophyta</taxon>
        <taxon>Magnoliopsida</taxon>
        <taxon>Liliopsida</taxon>
        <taxon>Poales</taxon>
        <taxon>Poaceae</taxon>
        <taxon>BOP clade</taxon>
        <taxon>Pooideae</taxon>
        <taxon>Triticodae</taxon>
        <taxon>Triticeae</taxon>
        <taxon>Triticinae</taxon>
        <taxon>Triticum</taxon>
    </lineage>
</organism>
<keyword evidence="5" id="KW-1133">Transmembrane helix</keyword>
<evidence type="ECO:0000256" key="1">
    <source>
        <dbReference type="ARBA" id="ARBA00010617"/>
    </source>
</evidence>
<keyword evidence="3" id="KW-0560">Oxidoreductase</keyword>
<sequence length="518" mass="57072">MSSSSKREQMDDAVGLSWEARCAGLAFFSLSIFLVALTAVLLLVRRWPNPWCGCHVCRAYLTGSWAKDFTNLADWYAHLLRESPTGTVHFHVLGCTVTANPANVEYMLKTRFDNFPKGKRFAALLGDLLGGGIFNVDGDAWRHQRKMASLELGSVTVRSYAYKIVAQEVEARLLPVLADAADKGKVIDLQDVFRRFAFDTVCKISFGLDPGCLDLDMPMSDLANAFDTASRLCAMRGAAASPLVWKMKRMLNIGSERELKKAIKLVDDLASAMILQRRSLGFDNSHDLLSRFMASDVAMDDKYLRNIVVSFLLAGRDTVASKSTSLFIHLHKNPEVAAAIRGEAGSDKPSTYEHLMSLQYTHAVLFENMRLFPPVQFDSKFCAAADVLPDGTYVEGESRVMYHPYAMGRMPSIWGADYEAFRPDRWLTGPGGSFAPASLYKYPVFQAVLRVCLGKELAITEMKAVGVAVVRAFDVEVVGENGRSGWAPTFVPGLTASISGGLPVRIIKRTLTPNSGFT</sequence>
<feature type="transmembrane region" description="Helical" evidence="5">
    <location>
        <begin position="21"/>
        <end position="44"/>
    </location>
</feature>
<dbReference type="STRING" id="4565.A0A3B6CHX0"/>
<dbReference type="Gramene" id="TraesNOR2B03G01071510.1">
    <property type="protein sequence ID" value="TraesNOR2B03G01071510.1"/>
    <property type="gene ID" value="TraesNOR2B03G01071510"/>
</dbReference>
<keyword evidence="5" id="KW-0472">Membrane</keyword>
<dbReference type="GO" id="GO:0020037">
    <property type="term" value="F:heme binding"/>
    <property type="evidence" value="ECO:0007669"/>
    <property type="project" value="InterPro"/>
</dbReference>
<dbReference type="PaxDb" id="4565-Traes_2BL_93538702B.1"/>
<dbReference type="Pfam" id="PF00067">
    <property type="entry name" value="p450"/>
    <property type="match status" value="1"/>
</dbReference>
<name>A0A3B6CHX0_WHEAT</name>
<dbReference type="AlphaFoldDB" id="A0A3B6CHX0"/>
<dbReference type="GO" id="GO:0005506">
    <property type="term" value="F:iron ion binding"/>
    <property type="evidence" value="ECO:0007669"/>
    <property type="project" value="InterPro"/>
</dbReference>
<dbReference type="PANTHER" id="PTHR24296">
    <property type="entry name" value="CYTOCHROME P450"/>
    <property type="match status" value="1"/>
</dbReference>
<dbReference type="EnsemblPlants" id="TraesCS2B02G563300.1">
    <property type="protein sequence ID" value="TraesCS2B02G563300.1"/>
    <property type="gene ID" value="TraesCS2B02G563300"/>
</dbReference>
<protein>
    <recommendedName>
        <fullName evidence="8">Cytochrome P450</fullName>
    </recommendedName>
</protein>
<dbReference type="Gene3D" id="1.10.630.10">
    <property type="entry name" value="Cytochrome P450"/>
    <property type="match status" value="1"/>
</dbReference>
<evidence type="ECO:0000256" key="3">
    <source>
        <dbReference type="ARBA" id="ARBA00023002"/>
    </source>
</evidence>
<dbReference type="Gramene" id="TraesCS2B03G1410300.1">
    <property type="protein sequence ID" value="TraesCS2B03G1410300.1.CDS"/>
    <property type="gene ID" value="TraesCS2B03G1410300"/>
</dbReference>
<keyword evidence="7" id="KW-1185">Reference proteome</keyword>
<dbReference type="GO" id="GO:0004497">
    <property type="term" value="F:monooxygenase activity"/>
    <property type="evidence" value="ECO:0007669"/>
    <property type="project" value="InterPro"/>
</dbReference>
<evidence type="ECO:0000256" key="5">
    <source>
        <dbReference type="SAM" id="Phobius"/>
    </source>
</evidence>
<accession>A0A3B6CHX0</accession>
<keyword evidence="4" id="KW-0408">Iron</keyword>
<evidence type="ECO:0000256" key="2">
    <source>
        <dbReference type="ARBA" id="ARBA00022723"/>
    </source>
</evidence>
<dbReference type="OrthoDB" id="1470350at2759"/>
<evidence type="ECO:0008006" key="8">
    <source>
        <dbReference type="Google" id="ProtNLM"/>
    </source>
</evidence>
<reference evidence="6" key="1">
    <citation type="submission" date="2018-08" db="EMBL/GenBank/DDBJ databases">
        <authorList>
            <person name="Rossello M."/>
        </authorList>
    </citation>
    <scope>NUCLEOTIDE SEQUENCE [LARGE SCALE GENOMIC DNA]</scope>
    <source>
        <strain evidence="6">cv. Chinese Spring</strain>
    </source>
</reference>
<keyword evidence="2" id="KW-0479">Metal-binding</keyword>
<dbReference type="Gramene" id="TraesCS2B02G563300.1">
    <property type="protein sequence ID" value="TraesCS2B02G563300.1"/>
    <property type="gene ID" value="TraesCS2B02G563300"/>
</dbReference>
<evidence type="ECO:0000256" key="4">
    <source>
        <dbReference type="ARBA" id="ARBA00023004"/>
    </source>
</evidence>
<comment type="similarity">
    <text evidence="1">Belongs to the cytochrome P450 family.</text>
</comment>
<dbReference type="InterPro" id="IPR001128">
    <property type="entry name" value="Cyt_P450"/>
</dbReference>
<evidence type="ECO:0000313" key="6">
    <source>
        <dbReference type="EnsemblPlants" id="TraesCS2B02G563300.1"/>
    </source>
</evidence>
<dbReference type="CDD" id="cd11064">
    <property type="entry name" value="CYP86A"/>
    <property type="match status" value="1"/>
</dbReference>
<reference evidence="6" key="2">
    <citation type="submission" date="2018-10" db="UniProtKB">
        <authorList>
            <consortium name="EnsemblPlants"/>
        </authorList>
    </citation>
    <scope>IDENTIFICATION</scope>
</reference>
<dbReference type="Proteomes" id="UP000019116">
    <property type="component" value="Chromosome 2B"/>
</dbReference>
<dbReference type="InterPro" id="IPR036396">
    <property type="entry name" value="Cyt_P450_sf"/>
</dbReference>
<keyword evidence="5" id="KW-0812">Transmembrane</keyword>
<dbReference type="SMR" id="A0A3B6CHX0"/>